<keyword evidence="4" id="KW-0804">Transcription</keyword>
<dbReference type="EMBL" id="CP069370">
    <property type="protein sequence ID" value="QYZ70284.1"/>
    <property type="molecule type" value="Genomic_DNA"/>
</dbReference>
<keyword evidence="3 5" id="KW-0238">DNA-binding</keyword>
<dbReference type="InterPro" id="IPR036271">
    <property type="entry name" value="Tet_transcr_reg_TetR-rel_C_sf"/>
</dbReference>
<dbReference type="Proteomes" id="UP000826300">
    <property type="component" value="Chromosome"/>
</dbReference>
<evidence type="ECO:0000259" key="6">
    <source>
        <dbReference type="PROSITE" id="PS50977"/>
    </source>
</evidence>
<accession>A0A8G0ZY77</accession>
<feature type="domain" description="HTH tetR-type" evidence="6">
    <location>
        <begin position="13"/>
        <end position="73"/>
    </location>
</feature>
<name>A0A8G0ZY77_9RHOB</name>
<gene>
    <name evidence="7" type="ORF">JO391_01740</name>
</gene>
<evidence type="ECO:0000256" key="5">
    <source>
        <dbReference type="PROSITE-ProRule" id="PRU00335"/>
    </source>
</evidence>
<dbReference type="Gene3D" id="1.10.357.10">
    <property type="entry name" value="Tetracycline Repressor, domain 2"/>
    <property type="match status" value="1"/>
</dbReference>
<dbReference type="PRINTS" id="PR00455">
    <property type="entry name" value="HTHTETR"/>
</dbReference>
<dbReference type="InterPro" id="IPR001647">
    <property type="entry name" value="HTH_TetR"/>
</dbReference>
<sequence>MAVAAEITLPSLDARSVEILAGIRRAFEEKGFDGASMQDLARAAGMSVGNFYRYFPSKAAIVEAFITHDLVEVESEFAAVQASENPLDQLRIALERKVRHGICDGDDGKLWAEIQAAAQRKPEIRAISLRMEELILRHLTHAFALATGLSAEEAFKRYQAQARLMILLMKGLAMQTPDPADRDPALMNLVLRTLNRTLDEIASDAAKG</sequence>
<keyword evidence="2" id="KW-0805">Transcription regulation</keyword>
<evidence type="ECO:0000313" key="7">
    <source>
        <dbReference type="EMBL" id="QYZ70284.1"/>
    </source>
</evidence>
<feature type="DNA-binding region" description="H-T-H motif" evidence="5">
    <location>
        <begin position="36"/>
        <end position="55"/>
    </location>
</feature>
<dbReference type="Pfam" id="PF00440">
    <property type="entry name" value="TetR_N"/>
    <property type="match status" value="1"/>
</dbReference>
<dbReference type="InterPro" id="IPR009057">
    <property type="entry name" value="Homeodomain-like_sf"/>
</dbReference>
<dbReference type="KEGG" id="nsm:JO391_01740"/>
<dbReference type="SUPFAM" id="SSF48498">
    <property type="entry name" value="Tetracyclin repressor-like, C-terminal domain"/>
    <property type="match status" value="1"/>
</dbReference>
<dbReference type="InterPro" id="IPR050109">
    <property type="entry name" value="HTH-type_TetR-like_transc_reg"/>
</dbReference>
<dbReference type="AlphaFoldDB" id="A0A8G0ZY77"/>
<dbReference type="RefSeq" id="WP_220662500.1">
    <property type="nucleotide sequence ID" value="NZ_CP069370.1"/>
</dbReference>
<keyword evidence="8" id="KW-1185">Reference proteome</keyword>
<evidence type="ECO:0000256" key="1">
    <source>
        <dbReference type="ARBA" id="ARBA00022491"/>
    </source>
</evidence>
<protein>
    <submittedName>
        <fullName evidence="7">TetR/AcrR family transcriptional regulator</fullName>
    </submittedName>
</protein>
<dbReference type="SUPFAM" id="SSF46689">
    <property type="entry name" value="Homeodomain-like"/>
    <property type="match status" value="1"/>
</dbReference>
<dbReference type="GO" id="GO:0000976">
    <property type="term" value="F:transcription cis-regulatory region binding"/>
    <property type="evidence" value="ECO:0007669"/>
    <property type="project" value="TreeGrafter"/>
</dbReference>
<evidence type="ECO:0000256" key="3">
    <source>
        <dbReference type="ARBA" id="ARBA00023125"/>
    </source>
</evidence>
<reference evidence="7" key="1">
    <citation type="submission" date="2021-02" db="EMBL/GenBank/DDBJ databases">
        <title>Rhodobacter shimadae sp. nov., an aerobic anoxygenic phototrophic bacterium isolated from a hot spring.</title>
        <authorList>
            <person name="Muramatsu S."/>
            <person name="Haruta S."/>
            <person name="Hirose S."/>
            <person name="Hanada S."/>
        </authorList>
    </citation>
    <scope>NUCLEOTIDE SEQUENCE</scope>
    <source>
        <strain evidence="7">N10</strain>
    </source>
</reference>
<evidence type="ECO:0000256" key="4">
    <source>
        <dbReference type="ARBA" id="ARBA00023163"/>
    </source>
</evidence>
<proteinExistence type="predicted"/>
<dbReference type="PANTHER" id="PTHR30055:SF175">
    <property type="entry name" value="HTH-TYPE TRANSCRIPTIONAL REPRESSOR KSTR2"/>
    <property type="match status" value="1"/>
</dbReference>
<evidence type="ECO:0000256" key="2">
    <source>
        <dbReference type="ARBA" id="ARBA00023015"/>
    </source>
</evidence>
<keyword evidence="1" id="KW-0678">Repressor</keyword>
<dbReference type="PANTHER" id="PTHR30055">
    <property type="entry name" value="HTH-TYPE TRANSCRIPTIONAL REGULATOR RUTR"/>
    <property type="match status" value="1"/>
</dbReference>
<dbReference type="GO" id="GO:0003700">
    <property type="term" value="F:DNA-binding transcription factor activity"/>
    <property type="evidence" value="ECO:0007669"/>
    <property type="project" value="TreeGrafter"/>
</dbReference>
<evidence type="ECO:0000313" key="8">
    <source>
        <dbReference type="Proteomes" id="UP000826300"/>
    </source>
</evidence>
<dbReference type="PROSITE" id="PS50977">
    <property type="entry name" value="HTH_TETR_2"/>
    <property type="match status" value="1"/>
</dbReference>
<organism evidence="7 8">
    <name type="scientific">Neotabrizicola shimadae</name>
    <dbReference type="NCBI Taxonomy" id="2807096"/>
    <lineage>
        <taxon>Bacteria</taxon>
        <taxon>Pseudomonadati</taxon>
        <taxon>Pseudomonadota</taxon>
        <taxon>Alphaproteobacteria</taxon>
        <taxon>Rhodobacterales</taxon>
        <taxon>Paracoccaceae</taxon>
        <taxon>Neotabrizicola</taxon>
    </lineage>
</organism>